<dbReference type="InterPro" id="IPR008127">
    <property type="entry name" value="Glycine_rcpt_A"/>
</dbReference>
<keyword evidence="13" id="KW-0325">Glycoprotein</keyword>
<evidence type="ECO:0000256" key="21">
    <source>
        <dbReference type="PIRSR" id="PIRSR608127-51"/>
    </source>
</evidence>
<feature type="transmembrane region" description="Helical" evidence="24">
    <location>
        <begin position="408"/>
        <end position="428"/>
    </location>
</feature>
<keyword evidence="4 24" id="KW-0812">Transmembrane</keyword>
<dbReference type="PANTHER" id="PTHR18945">
    <property type="entry name" value="NEUROTRANSMITTER GATED ION CHANNEL"/>
    <property type="match status" value="1"/>
</dbReference>
<keyword evidence="2 24" id="KW-0813">Transport</keyword>
<name>A0A3P8W4W3_CYNSE</name>
<evidence type="ECO:0000256" key="2">
    <source>
        <dbReference type="ARBA" id="ARBA00022448"/>
    </source>
</evidence>
<dbReference type="Gene3D" id="1.20.58.390">
    <property type="entry name" value="Neurotransmitter-gated ion-channel transmembrane domain"/>
    <property type="match status" value="1"/>
</dbReference>
<dbReference type="GO" id="GO:0042995">
    <property type="term" value="C:cell projection"/>
    <property type="evidence" value="ECO:0007669"/>
    <property type="project" value="UniProtKB-SubCell"/>
</dbReference>
<dbReference type="Ensembl" id="ENSCSET00000021952.1">
    <property type="protein sequence ID" value="ENSCSEP00000021674.1"/>
    <property type="gene ID" value="ENSCSEG00000013727.1"/>
</dbReference>
<dbReference type="PROSITE" id="PS00236">
    <property type="entry name" value="NEUROTR_ION_CHANNEL"/>
    <property type="match status" value="1"/>
</dbReference>
<accession>A0A3P8W4W3</accession>
<dbReference type="InterPro" id="IPR006029">
    <property type="entry name" value="Neurotrans-gated_channel_TM"/>
</dbReference>
<feature type="domain" description="Neurotransmitter-gated ion-channel ligand-binding" evidence="25">
    <location>
        <begin position="51"/>
        <end position="249"/>
    </location>
</feature>
<protein>
    <submittedName>
        <fullName evidence="27">Glycine receptor, alpha 4b</fullName>
    </submittedName>
</protein>
<evidence type="ECO:0000256" key="15">
    <source>
        <dbReference type="ARBA" id="ARBA00023257"/>
    </source>
</evidence>
<keyword evidence="6 24" id="KW-1133">Transmembrane helix</keyword>
<evidence type="ECO:0000256" key="9">
    <source>
        <dbReference type="ARBA" id="ARBA00023136"/>
    </source>
</evidence>
<evidence type="ECO:0000256" key="4">
    <source>
        <dbReference type="ARBA" id="ARBA00022692"/>
    </source>
</evidence>
<evidence type="ECO:0000259" key="25">
    <source>
        <dbReference type="Pfam" id="PF02931"/>
    </source>
</evidence>
<reference evidence="27" key="3">
    <citation type="submission" date="2025-09" db="UniProtKB">
        <authorList>
            <consortium name="Ensembl"/>
        </authorList>
    </citation>
    <scope>IDENTIFICATION</scope>
</reference>
<keyword evidence="9 24" id="KW-0472">Membrane</keyword>
<dbReference type="InterPro" id="IPR006028">
    <property type="entry name" value="GABAA/Glycine_rcpt"/>
</dbReference>
<evidence type="ECO:0000256" key="5">
    <source>
        <dbReference type="ARBA" id="ARBA00022729"/>
    </source>
</evidence>
<keyword evidence="14" id="KW-0868">Chloride</keyword>
<evidence type="ECO:0000256" key="11">
    <source>
        <dbReference type="ARBA" id="ARBA00023170"/>
    </source>
</evidence>
<dbReference type="Pfam" id="PF02931">
    <property type="entry name" value="Neur_chan_LBD"/>
    <property type="match status" value="1"/>
</dbReference>
<keyword evidence="11" id="KW-0675">Receptor</keyword>
<dbReference type="Proteomes" id="UP000265120">
    <property type="component" value="Chromosome 19"/>
</dbReference>
<dbReference type="InterPro" id="IPR038050">
    <property type="entry name" value="Neuro_actylchol_rec"/>
</dbReference>
<keyword evidence="10 22" id="KW-1015">Disulfide bond</keyword>
<evidence type="ECO:0000256" key="3">
    <source>
        <dbReference type="ARBA" id="ARBA00022475"/>
    </source>
</evidence>
<dbReference type="GO" id="GO:0004888">
    <property type="term" value="F:transmembrane signaling receptor activity"/>
    <property type="evidence" value="ECO:0007669"/>
    <property type="project" value="InterPro"/>
</dbReference>
<keyword evidence="5" id="KW-0732">Signal</keyword>
<keyword evidence="8 24" id="KW-0406">Ion transport</keyword>
<dbReference type="PRINTS" id="PR00253">
    <property type="entry name" value="GABAARECEPTR"/>
</dbReference>
<dbReference type="PRINTS" id="PR00252">
    <property type="entry name" value="NRIONCHANNEL"/>
</dbReference>
<feature type="domain" description="Neurotransmitter-gated ion-channel transmembrane" evidence="26">
    <location>
        <begin position="257"/>
        <end position="369"/>
    </location>
</feature>
<evidence type="ECO:0000256" key="12">
    <source>
        <dbReference type="ARBA" id="ARBA00023173"/>
    </source>
</evidence>
<evidence type="ECO:0000256" key="6">
    <source>
        <dbReference type="ARBA" id="ARBA00022989"/>
    </source>
</evidence>
<sequence>VHFCFTFSLILWSSWEIGMLLSVLCKETKFTSKTVKPPSPSDFLDKLMGCTSGYDARIRPNFKGPPVNVTCNIFINSFGSITETTMDYRLNIFLRQQWNDPRLAYKEYPDDSLDLDPSMLDSIWKPDLFFANEKGANFHEVTTDNKLLRIFQNGNVLYSIRLTLTLSCPMNLKNFPMDSQTCIMQLESFGYTMNDLIFEWLDVGAVQVADDLTLPQFVLKEEQGLGYCTKHYNTGKFTCIEVRFYLDRQMGYYLIQMYIPSLLTVILSWVSFWINMDAAPARVGLGITTVLTMTTQSSGSRASLPKVSYVKAIDIWMAVCLLFVFAALLEYAAVNFVSRQHKEFFRLRKKLREQRRQKAVSTTRPLKHSAPWAAATRLFADLPPGLGFYDIRKRFVDRAKRIDTISRALFPMSFLMFNVLYWLTYKVLWHEDIQATM</sequence>
<dbReference type="SUPFAM" id="SSF63712">
    <property type="entry name" value="Nicotinic receptor ligand binding domain-like"/>
    <property type="match status" value="1"/>
</dbReference>
<dbReference type="FunFam" id="2.70.170.10:FF:000002">
    <property type="entry name" value="Glycine receptor alpha 1 subunit"/>
    <property type="match status" value="1"/>
</dbReference>
<keyword evidence="3" id="KW-1003">Cell membrane</keyword>
<evidence type="ECO:0000313" key="27">
    <source>
        <dbReference type="Ensembl" id="ENSCSEP00000021674.1"/>
    </source>
</evidence>
<evidence type="ECO:0000256" key="17">
    <source>
        <dbReference type="ARBA" id="ARBA00023286"/>
    </source>
</evidence>
<dbReference type="NCBIfam" id="TIGR00860">
    <property type="entry name" value="LIC"/>
    <property type="match status" value="1"/>
</dbReference>
<dbReference type="InterPro" id="IPR006202">
    <property type="entry name" value="Neur_chan_lig-bd"/>
</dbReference>
<evidence type="ECO:0000256" key="24">
    <source>
        <dbReference type="RuleBase" id="RU000687"/>
    </source>
</evidence>
<proteinExistence type="inferred from homology"/>
<evidence type="ECO:0000256" key="1">
    <source>
        <dbReference type="ARBA" id="ARBA00004316"/>
    </source>
</evidence>
<evidence type="ECO:0000256" key="16">
    <source>
        <dbReference type="ARBA" id="ARBA00023273"/>
    </source>
</evidence>
<comment type="subcellular location">
    <subcellularLocation>
        <location evidence="1">Cell projection</location>
    </subcellularLocation>
    <subcellularLocation>
        <location evidence="20">Postsynaptic cell membrane</location>
        <topology evidence="20">Multi-pass membrane protein</topology>
    </subcellularLocation>
</comment>
<keyword evidence="28" id="KW-1185">Reference proteome</keyword>
<dbReference type="Pfam" id="PF02932">
    <property type="entry name" value="Neur_chan_memb"/>
    <property type="match status" value="1"/>
</dbReference>
<evidence type="ECO:0000259" key="26">
    <source>
        <dbReference type="Pfam" id="PF02932"/>
    </source>
</evidence>
<dbReference type="SUPFAM" id="SSF90112">
    <property type="entry name" value="Neurotransmitter-gated ion-channel transmembrane pore"/>
    <property type="match status" value="1"/>
</dbReference>
<dbReference type="AlphaFoldDB" id="A0A3P8W4W3"/>
<feature type="transmembrane region" description="Helical" evidence="24">
    <location>
        <begin position="252"/>
        <end position="274"/>
    </location>
</feature>
<dbReference type="PRINTS" id="PR01673">
    <property type="entry name" value="GLYRALPHA"/>
</dbReference>
<keyword evidence="17" id="KW-1071">Ligand-gated ion channel</keyword>
<dbReference type="CDD" id="cd19060">
    <property type="entry name" value="LGIC_TM_GlyR_alpha"/>
    <property type="match status" value="1"/>
</dbReference>
<keyword evidence="16" id="KW-0966">Cell projection</keyword>
<evidence type="ECO:0000256" key="18">
    <source>
        <dbReference type="ARBA" id="ARBA00023303"/>
    </source>
</evidence>
<dbReference type="GO" id="GO:0045211">
    <property type="term" value="C:postsynaptic membrane"/>
    <property type="evidence" value="ECO:0007669"/>
    <property type="project" value="UniProtKB-SubCell"/>
</dbReference>
<dbReference type="FunFam" id="1.20.58.390:FF:000003">
    <property type="entry name" value="Glycine receptor alpha 2 subunit"/>
    <property type="match status" value="1"/>
</dbReference>
<feature type="disulfide bond" evidence="22">
    <location>
        <begin position="168"/>
        <end position="182"/>
    </location>
</feature>
<evidence type="ECO:0000256" key="19">
    <source>
        <dbReference type="ARBA" id="ARBA00024167"/>
    </source>
</evidence>
<evidence type="ECO:0000256" key="10">
    <source>
        <dbReference type="ARBA" id="ARBA00023157"/>
    </source>
</evidence>
<feature type="binding site" evidence="23">
    <location>
        <begin position="232"/>
        <end position="237"/>
    </location>
    <ligand>
        <name>strychnine</name>
        <dbReference type="ChEBI" id="CHEBI:90700"/>
        <note>antagonist</note>
    </ligand>
</feature>
<evidence type="ECO:0000256" key="22">
    <source>
        <dbReference type="PIRSR" id="PIRSR608127-52"/>
    </source>
</evidence>
<keyword evidence="12" id="KW-0869">Chloride channel</keyword>
<dbReference type="InterPro" id="IPR006201">
    <property type="entry name" value="Neur_channel"/>
</dbReference>
<comment type="catalytic activity">
    <reaction evidence="19">
        <text>chloride(in) = chloride(out)</text>
        <dbReference type="Rhea" id="RHEA:29823"/>
        <dbReference type="ChEBI" id="CHEBI:17996"/>
    </reaction>
</comment>
<feature type="transmembrane region" description="Helical" evidence="24">
    <location>
        <begin position="315"/>
        <end position="338"/>
    </location>
</feature>
<dbReference type="InterPro" id="IPR036719">
    <property type="entry name" value="Neuro-gated_channel_TM_sf"/>
</dbReference>
<dbReference type="InterPro" id="IPR036734">
    <property type="entry name" value="Neur_chan_lig-bd_sf"/>
</dbReference>
<organism evidence="27 28">
    <name type="scientific">Cynoglossus semilaevis</name>
    <name type="common">Tongue sole</name>
    <dbReference type="NCBI Taxonomy" id="244447"/>
    <lineage>
        <taxon>Eukaryota</taxon>
        <taxon>Metazoa</taxon>
        <taxon>Chordata</taxon>
        <taxon>Craniata</taxon>
        <taxon>Vertebrata</taxon>
        <taxon>Euteleostomi</taxon>
        <taxon>Actinopterygii</taxon>
        <taxon>Neopterygii</taxon>
        <taxon>Teleostei</taxon>
        <taxon>Neoteleostei</taxon>
        <taxon>Acanthomorphata</taxon>
        <taxon>Carangaria</taxon>
        <taxon>Pleuronectiformes</taxon>
        <taxon>Pleuronectoidei</taxon>
        <taxon>Cynoglossidae</taxon>
        <taxon>Cynoglossinae</taxon>
        <taxon>Cynoglossus</taxon>
    </lineage>
</organism>
<evidence type="ECO:0000256" key="20">
    <source>
        <dbReference type="ARBA" id="ARBA00034104"/>
    </source>
</evidence>
<dbReference type="GO" id="GO:0022824">
    <property type="term" value="F:transmitter-gated monoatomic ion channel activity"/>
    <property type="evidence" value="ECO:0007669"/>
    <property type="project" value="InterPro"/>
</dbReference>
<reference evidence="27 28" key="1">
    <citation type="journal article" date="2014" name="Nat. Genet.">
        <title>Whole-genome sequence of a flatfish provides insights into ZW sex chromosome evolution and adaptation to a benthic lifestyle.</title>
        <authorList>
            <person name="Chen S."/>
            <person name="Zhang G."/>
            <person name="Shao C."/>
            <person name="Huang Q."/>
            <person name="Liu G."/>
            <person name="Zhang P."/>
            <person name="Song W."/>
            <person name="An N."/>
            <person name="Chalopin D."/>
            <person name="Volff J.N."/>
            <person name="Hong Y."/>
            <person name="Li Q."/>
            <person name="Sha Z."/>
            <person name="Zhou H."/>
            <person name="Xie M."/>
            <person name="Yu Q."/>
            <person name="Liu Y."/>
            <person name="Xiang H."/>
            <person name="Wang N."/>
            <person name="Wu K."/>
            <person name="Yang C."/>
            <person name="Zhou Q."/>
            <person name="Liao X."/>
            <person name="Yang L."/>
            <person name="Hu Q."/>
            <person name="Zhang J."/>
            <person name="Meng L."/>
            <person name="Jin L."/>
            <person name="Tian Y."/>
            <person name="Lian J."/>
            <person name="Yang J."/>
            <person name="Miao G."/>
            <person name="Liu S."/>
            <person name="Liang Z."/>
            <person name="Yan F."/>
            <person name="Li Y."/>
            <person name="Sun B."/>
            <person name="Zhang H."/>
            <person name="Zhang J."/>
            <person name="Zhu Y."/>
            <person name="Du M."/>
            <person name="Zhao Y."/>
            <person name="Schartl M."/>
            <person name="Tang Q."/>
            <person name="Wang J."/>
        </authorList>
    </citation>
    <scope>NUCLEOTIDE SEQUENCE</scope>
</reference>
<keyword evidence="15" id="KW-0628">Postsynaptic cell membrane</keyword>
<dbReference type="GeneTree" id="ENSGT00940000166502"/>
<reference evidence="27" key="2">
    <citation type="submission" date="2025-08" db="UniProtKB">
        <authorList>
            <consortium name="Ensembl"/>
        </authorList>
    </citation>
    <scope>IDENTIFICATION</scope>
</reference>
<feature type="disulfide bond" evidence="22">
    <location>
        <begin position="228"/>
        <end position="239"/>
    </location>
</feature>
<evidence type="ECO:0000256" key="8">
    <source>
        <dbReference type="ARBA" id="ARBA00023065"/>
    </source>
</evidence>
<dbReference type="Gene3D" id="2.70.170.10">
    <property type="entry name" value="Neurotransmitter-gated ion-channel ligand-binding domain"/>
    <property type="match status" value="1"/>
</dbReference>
<dbReference type="InterPro" id="IPR018000">
    <property type="entry name" value="Neurotransmitter_ion_chnl_CS"/>
</dbReference>
<evidence type="ECO:0000256" key="7">
    <source>
        <dbReference type="ARBA" id="ARBA00023018"/>
    </source>
</evidence>
<evidence type="ECO:0000256" key="13">
    <source>
        <dbReference type="ARBA" id="ARBA00023180"/>
    </source>
</evidence>
<evidence type="ECO:0000256" key="23">
    <source>
        <dbReference type="PIRSR" id="PIRSR608127-53"/>
    </source>
</evidence>
<keyword evidence="7" id="KW-0770">Synapse</keyword>
<dbReference type="GO" id="GO:0005254">
    <property type="term" value="F:chloride channel activity"/>
    <property type="evidence" value="ECO:0007669"/>
    <property type="project" value="UniProtKB-KW"/>
</dbReference>
<feature type="transmembrane region" description="Helical" evidence="24">
    <location>
        <begin position="6"/>
        <end position="25"/>
    </location>
</feature>
<comment type="similarity">
    <text evidence="24">Belongs to the ligand-gated ion channel (TC 1.A.9) family.</text>
</comment>
<evidence type="ECO:0000313" key="28">
    <source>
        <dbReference type="Proteomes" id="UP000265120"/>
    </source>
</evidence>
<evidence type="ECO:0000256" key="14">
    <source>
        <dbReference type="ARBA" id="ARBA00023214"/>
    </source>
</evidence>
<dbReference type="GO" id="GO:0016594">
    <property type="term" value="F:glycine binding"/>
    <property type="evidence" value="ECO:0007669"/>
    <property type="project" value="InterPro"/>
</dbReference>
<feature type="site" description="Important for obstruction of the ion pore in the closed conformation" evidence="21">
    <location>
        <position position="291"/>
    </location>
</feature>
<keyword evidence="18 24" id="KW-0407">Ion channel</keyword>
<dbReference type="GO" id="GO:0034707">
    <property type="term" value="C:chloride channel complex"/>
    <property type="evidence" value="ECO:0007669"/>
    <property type="project" value="UniProtKB-KW"/>
</dbReference>